<keyword evidence="2" id="KW-1185">Reference proteome</keyword>
<proteinExistence type="predicted"/>
<sequence>MVAELRRRVRVVTAHELIIDGTSHGDIVVITLAEGEEDRTVKALTELHEATGFPAADVMAKITSLLNR</sequence>
<organism evidence="1 2">
    <name type="scientific">Streptomyces virginiae</name>
    <name type="common">Streptomyces cinnamonensis</name>
    <dbReference type="NCBI Taxonomy" id="1961"/>
    <lineage>
        <taxon>Bacteria</taxon>
        <taxon>Bacillati</taxon>
        <taxon>Actinomycetota</taxon>
        <taxon>Actinomycetes</taxon>
        <taxon>Kitasatosporales</taxon>
        <taxon>Streptomycetaceae</taxon>
        <taxon>Streptomyces</taxon>
    </lineage>
</organism>
<dbReference type="Proteomes" id="UP001432039">
    <property type="component" value="Chromosome"/>
</dbReference>
<evidence type="ECO:0000313" key="1">
    <source>
        <dbReference type="EMBL" id="WUQ10858.1"/>
    </source>
</evidence>
<dbReference type="EMBL" id="CP108090">
    <property type="protein sequence ID" value="WUQ10858.1"/>
    <property type="molecule type" value="Genomic_DNA"/>
</dbReference>
<reference evidence="1" key="1">
    <citation type="submission" date="2022-10" db="EMBL/GenBank/DDBJ databases">
        <title>The complete genomes of actinobacterial strains from the NBC collection.</title>
        <authorList>
            <person name="Joergensen T.S."/>
            <person name="Alvarez Arevalo M."/>
            <person name="Sterndorff E.B."/>
            <person name="Faurdal D."/>
            <person name="Vuksanovic O."/>
            <person name="Mourched A.-S."/>
            <person name="Charusanti P."/>
            <person name="Shaw S."/>
            <person name="Blin K."/>
            <person name="Weber T."/>
        </authorList>
    </citation>
    <scope>NUCLEOTIDE SEQUENCE</scope>
    <source>
        <strain evidence="1">NBC_00248</strain>
    </source>
</reference>
<protein>
    <submittedName>
        <fullName evidence="1">Uncharacterized protein</fullName>
    </submittedName>
</protein>
<name>A0ABZ1T631_STRVG</name>
<gene>
    <name evidence="1" type="ORF">OG517_05095</name>
</gene>
<evidence type="ECO:0000313" key="2">
    <source>
        <dbReference type="Proteomes" id="UP001432039"/>
    </source>
</evidence>
<accession>A0ABZ1T631</accession>
<dbReference type="RefSeq" id="WP_328960381.1">
    <property type="nucleotide sequence ID" value="NZ_CP108090.1"/>
</dbReference>